<evidence type="ECO:0000313" key="1">
    <source>
        <dbReference type="EMBL" id="KAD2805208.1"/>
    </source>
</evidence>
<organism evidence="1 2">
    <name type="scientific">Mikania micrantha</name>
    <name type="common">bitter vine</name>
    <dbReference type="NCBI Taxonomy" id="192012"/>
    <lineage>
        <taxon>Eukaryota</taxon>
        <taxon>Viridiplantae</taxon>
        <taxon>Streptophyta</taxon>
        <taxon>Embryophyta</taxon>
        <taxon>Tracheophyta</taxon>
        <taxon>Spermatophyta</taxon>
        <taxon>Magnoliopsida</taxon>
        <taxon>eudicotyledons</taxon>
        <taxon>Gunneridae</taxon>
        <taxon>Pentapetalae</taxon>
        <taxon>asterids</taxon>
        <taxon>campanulids</taxon>
        <taxon>Asterales</taxon>
        <taxon>Asteraceae</taxon>
        <taxon>Asteroideae</taxon>
        <taxon>Heliantheae alliance</taxon>
        <taxon>Eupatorieae</taxon>
        <taxon>Mikania</taxon>
    </lineage>
</organism>
<dbReference type="PANTHER" id="PTHR24559">
    <property type="entry name" value="TRANSPOSON TY3-I GAG-POL POLYPROTEIN"/>
    <property type="match status" value="1"/>
</dbReference>
<evidence type="ECO:0000313" key="2">
    <source>
        <dbReference type="Proteomes" id="UP000326396"/>
    </source>
</evidence>
<sequence>MPFDQKNMEATHQKMVNMVFKDQLGKNIELYLNDLVVKSRRETIMMSDVAETLMQLRKYNIKLNPSGCAFGVIGDFKRNWGRTPPWSGHDEQVLGEGHATVWQADIEYGRKGDDNSERGRKAFEELQYLTWVTVLGHWDTQDAGGREVNIIEEKDGIEAKAFEPGGGKGEISGWNAVTRVTGEQGTGKGEVFKALEVDVEPGPLLWFGGDSTAEPKKGALPNDEGGKFPINGRAEVVMASRRG</sequence>
<keyword evidence="2" id="KW-1185">Reference proteome</keyword>
<dbReference type="SUPFAM" id="SSF56672">
    <property type="entry name" value="DNA/RNA polymerases"/>
    <property type="match status" value="1"/>
</dbReference>
<dbReference type="InterPro" id="IPR043128">
    <property type="entry name" value="Rev_trsase/Diguanyl_cyclase"/>
</dbReference>
<dbReference type="Gene3D" id="3.30.70.270">
    <property type="match status" value="1"/>
</dbReference>
<dbReference type="InterPro" id="IPR043502">
    <property type="entry name" value="DNA/RNA_pol_sf"/>
</dbReference>
<dbReference type="OrthoDB" id="101614at2759"/>
<dbReference type="PANTHER" id="PTHR24559:SF430">
    <property type="entry name" value="RNA-DIRECTED DNA POLYMERASE"/>
    <property type="match status" value="1"/>
</dbReference>
<dbReference type="InterPro" id="IPR053134">
    <property type="entry name" value="RNA-dir_DNA_polymerase"/>
</dbReference>
<accession>A0A5N6LUE0</accession>
<comment type="caution">
    <text evidence="1">The sequence shown here is derived from an EMBL/GenBank/DDBJ whole genome shotgun (WGS) entry which is preliminary data.</text>
</comment>
<reference evidence="1 2" key="1">
    <citation type="submission" date="2019-05" db="EMBL/GenBank/DDBJ databases">
        <title>Mikania micrantha, genome provides insights into the molecular mechanism of rapid growth.</title>
        <authorList>
            <person name="Liu B."/>
        </authorList>
    </citation>
    <scope>NUCLEOTIDE SEQUENCE [LARGE SCALE GENOMIC DNA]</scope>
    <source>
        <strain evidence="1">NLD-2019</strain>
        <tissue evidence="1">Leaf</tissue>
    </source>
</reference>
<dbReference type="Proteomes" id="UP000326396">
    <property type="component" value="Linkage Group LG8"/>
</dbReference>
<dbReference type="EMBL" id="SZYD01000018">
    <property type="protein sequence ID" value="KAD2805208.1"/>
    <property type="molecule type" value="Genomic_DNA"/>
</dbReference>
<proteinExistence type="predicted"/>
<name>A0A5N6LUE0_9ASTR</name>
<evidence type="ECO:0008006" key="3">
    <source>
        <dbReference type="Google" id="ProtNLM"/>
    </source>
</evidence>
<gene>
    <name evidence="1" type="ORF">E3N88_38585</name>
</gene>
<protein>
    <recommendedName>
        <fullName evidence="3">Reverse transcriptase domain-containing protein</fullName>
    </recommendedName>
</protein>
<dbReference type="AlphaFoldDB" id="A0A5N6LUE0"/>